<gene>
    <name evidence="2" type="ORF">AB0I48_10805</name>
</gene>
<comment type="caution">
    <text evidence="2">The sequence shown here is derived from an EMBL/GenBank/DDBJ whole genome shotgun (WGS) entry which is preliminary data.</text>
</comment>
<dbReference type="RefSeq" id="WP_109526040.1">
    <property type="nucleotide sequence ID" value="NZ_JBEXKW010000011.1"/>
</dbReference>
<sequence length="173" mass="16421">MRFIGAILCSTAAVGASLTVPAAVATSAVHCTAEFGADDTIVDGDTGCRAVGDEAGQAHSAGYGGVGYARATLGASSLGVGIAGGVGASEGVGGVPLALGFGPDAMASSSVTDDDPTDGAARAVAIAFFGSRAHVGAVDGSVQCLGAGAIAWDEGTGATCVGTPFGTWASLPR</sequence>
<reference evidence="2 3" key="1">
    <citation type="submission" date="2024-06" db="EMBL/GenBank/DDBJ databases">
        <title>The Natural Products Discovery Center: Release of the First 8490 Sequenced Strains for Exploring Actinobacteria Biosynthetic Diversity.</title>
        <authorList>
            <person name="Kalkreuter E."/>
            <person name="Kautsar S.A."/>
            <person name="Yang D."/>
            <person name="Bader C.D."/>
            <person name="Teijaro C.N."/>
            <person name="Fluegel L."/>
            <person name="Davis C.M."/>
            <person name="Simpson J.R."/>
            <person name="Lauterbach L."/>
            <person name="Steele A.D."/>
            <person name="Gui C."/>
            <person name="Meng S."/>
            <person name="Li G."/>
            <person name="Viehrig K."/>
            <person name="Ye F."/>
            <person name="Su P."/>
            <person name="Kiefer A.F."/>
            <person name="Nichols A."/>
            <person name="Cepeda A.J."/>
            <person name="Yan W."/>
            <person name="Fan B."/>
            <person name="Jiang Y."/>
            <person name="Adhikari A."/>
            <person name="Zheng C.-J."/>
            <person name="Schuster L."/>
            <person name="Cowan T.M."/>
            <person name="Smanski M.J."/>
            <person name="Chevrette M.G."/>
            <person name="De Carvalho L.P.S."/>
            <person name="Shen B."/>
        </authorList>
    </citation>
    <scope>NUCLEOTIDE SEQUENCE [LARGE SCALE GENOMIC DNA]</scope>
    <source>
        <strain evidence="2 3">NPDC050403</strain>
    </source>
</reference>
<feature type="chain" id="PRO_5047183311" evidence="1">
    <location>
        <begin position="23"/>
        <end position="173"/>
    </location>
</feature>
<name>A0ABV3FRL2_9NOCA</name>
<dbReference type="InterPro" id="IPR046652">
    <property type="entry name" value="DUF6764"/>
</dbReference>
<protein>
    <submittedName>
        <fullName evidence="2">DUF6764 family protein</fullName>
    </submittedName>
</protein>
<keyword evidence="3" id="KW-1185">Reference proteome</keyword>
<dbReference type="Pfam" id="PF20550">
    <property type="entry name" value="DUF6764"/>
    <property type="match status" value="1"/>
</dbReference>
<accession>A0ABV3FRL2</accession>
<keyword evidence="1" id="KW-0732">Signal</keyword>
<feature type="signal peptide" evidence="1">
    <location>
        <begin position="1"/>
        <end position="22"/>
    </location>
</feature>
<proteinExistence type="predicted"/>
<evidence type="ECO:0000313" key="3">
    <source>
        <dbReference type="Proteomes" id="UP001551695"/>
    </source>
</evidence>
<dbReference type="EMBL" id="JBFAKC010000004">
    <property type="protein sequence ID" value="MEV0708045.1"/>
    <property type="molecule type" value="Genomic_DNA"/>
</dbReference>
<evidence type="ECO:0000313" key="2">
    <source>
        <dbReference type="EMBL" id="MEV0708045.1"/>
    </source>
</evidence>
<dbReference type="Proteomes" id="UP001551695">
    <property type="component" value="Unassembled WGS sequence"/>
</dbReference>
<organism evidence="2 3">
    <name type="scientific">Nocardia aurea</name>
    <dbReference type="NCBI Taxonomy" id="2144174"/>
    <lineage>
        <taxon>Bacteria</taxon>
        <taxon>Bacillati</taxon>
        <taxon>Actinomycetota</taxon>
        <taxon>Actinomycetes</taxon>
        <taxon>Mycobacteriales</taxon>
        <taxon>Nocardiaceae</taxon>
        <taxon>Nocardia</taxon>
    </lineage>
</organism>
<evidence type="ECO:0000256" key="1">
    <source>
        <dbReference type="SAM" id="SignalP"/>
    </source>
</evidence>